<comment type="caution">
    <text evidence="1">The sequence shown here is derived from an EMBL/GenBank/DDBJ whole genome shotgun (WGS) entry which is preliminary data.</text>
</comment>
<reference evidence="1 2" key="1">
    <citation type="submission" date="2024-10" db="EMBL/GenBank/DDBJ databases">
        <title>The Natural Products Discovery Center: Release of the First 8490 Sequenced Strains for Exploring Actinobacteria Biosynthetic Diversity.</title>
        <authorList>
            <person name="Kalkreuter E."/>
            <person name="Kautsar S.A."/>
            <person name="Yang D."/>
            <person name="Bader C.D."/>
            <person name="Teijaro C.N."/>
            <person name="Fluegel L."/>
            <person name="Davis C.M."/>
            <person name="Simpson J.R."/>
            <person name="Lauterbach L."/>
            <person name="Steele A.D."/>
            <person name="Gui C."/>
            <person name="Meng S."/>
            <person name="Li G."/>
            <person name="Viehrig K."/>
            <person name="Ye F."/>
            <person name="Su P."/>
            <person name="Kiefer A.F."/>
            <person name="Nichols A."/>
            <person name="Cepeda A.J."/>
            <person name="Yan W."/>
            <person name="Fan B."/>
            <person name="Jiang Y."/>
            <person name="Adhikari A."/>
            <person name="Zheng C.-J."/>
            <person name="Schuster L."/>
            <person name="Cowan T.M."/>
            <person name="Smanski M.J."/>
            <person name="Chevrette M.G."/>
            <person name="De Carvalho L.P.S."/>
            <person name="Shen B."/>
        </authorList>
    </citation>
    <scope>NUCLEOTIDE SEQUENCE [LARGE SCALE GENOMIC DNA]</scope>
    <source>
        <strain evidence="1 2">NPDC049639</strain>
    </source>
</reference>
<dbReference type="EMBL" id="JBITLV010000002">
    <property type="protein sequence ID" value="MFI7586865.1"/>
    <property type="molecule type" value="Genomic_DNA"/>
</dbReference>
<organism evidence="1 2">
    <name type="scientific">Spongisporangium articulatum</name>
    <dbReference type="NCBI Taxonomy" id="3362603"/>
    <lineage>
        <taxon>Bacteria</taxon>
        <taxon>Bacillati</taxon>
        <taxon>Actinomycetota</taxon>
        <taxon>Actinomycetes</taxon>
        <taxon>Kineosporiales</taxon>
        <taxon>Kineosporiaceae</taxon>
        <taxon>Spongisporangium</taxon>
    </lineage>
</organism>
<dbReference type="InterPro" id="IPR019639">
    <property type="entry name" value="DUF2505"/>
</dbReference>
<dbReference type="Proteomes" id="UP001612915">
    <property type="component" value="Unassembled WGS sequence"/>
</dbReference>
<proteinExistence type="predicted"/>
<dbReference type="Pfam" id="PF10698">
    <property type="entry name" value="DUF2505"/>
    <property type="match status" value="1"/>
</dbReference>
<protein>
    <submittedName>
        <fullName evidence="1">DUF2505 domain-containing protein</fullName>
    </submittedName>
</protein>
<evidence type="ECO:0000313" key="2">
    <source>
        <dbReference type="Proteomes" id="UP001612915"/>
    </source>
</evidence>
<gene>
    <name evidence="1" type="ORF">ACIB24_07300</name>
</gene>
<sequence>MMRTLDFRWVYDIPPYEVFRMVTRLDHLQAKAKALRHTNHAVVELRERQGFFWSSTERQIDVNLPWYAPALFVPRNKFRQTQKWHPSEWDGSRFYDTTVEVTKVPVTIRGYGRLLPMEWYRTEYRVHLEVDSKAFLIGPKIRSFVAERVEETLNDEHEFRLRWLQQHTQRAY</sequence>
<name>A0ABW8AKG4_9ACTN</name>
<accession>A0ABW8AKG4</accession>
<evidence type="ECO:0000313" key="1">
    <source>
        <dbReference type="EMBL" id="MFI7586865.1"/>
    </source>
</evidence>
<keyword evidence="2" id="KW-1185">Reference proteome</keyword>
<dbReference type="RefSeq" id="WP_398277415.1">
    <property type="nucleotide sequence ID" value="NZ_JBITLV010000002.1"/>
</dbReference>